<reference evidence="2 3" key="1">
    <citation type="submission" date="2019-03" db="EMBL/GenBank/DDBJ databases">
        <title>First draft genome of Liparis tanakae, snailfish: a comprehensive survey of snailfish specific genes.</title>
        <authorList>
            <person name="Kim W."/>
            <person name="Song I."/>
            <person name="Jeong J.-H."/>
            <person name="Kim D."/>
            <person name="Kim S."/>
            <person name="Ryu S."/>
            <person name="Song J.Y."/>
            <person name="Lee S.K."/>
        </authorList>
    </citation>
    <scope>NUCLEOTIDE SEQUENCE [LARGE SCALE GENOMIC DNA]</scope>
    <source>
        <tissue evidence="2">Muscle</tissue>
    </source>
</reference>
<protein>
    <submittedName>
        <fullName evidence="2">Uncharacterized protein</fullName>
    </submittedName>
</protein>
<keyword evidence="3" id="KW-1185">Reference proteome</keyword>
<accession>A0A4Z2ETJ6</accession>
<evidence type="ECO:0000313" key="2">
    <source>
        <dbReference type="EMBL" id="TNN31960.1"/>
    </source>
</evidence>
<feature type="region of interest" description="Disordered" evidence="1">
    <location>
        <begin position="109"/>
        <end position="183"/>
    </location>
</feature>
<dbReference type="Proteomes" id="UP000314294">
    <property type="component" value="Unassembled WGS sequence"/>
</dbReference>
<evidence type="ECO:0000256" key="1">
    <source>
        <dbReference type="SAM" id="MobiDB-lite"/>
    </source>
</evidence>
<proteinExistence type="predicted"/>
<sequence>MAQVVFFASCSATRLLMKDRKCFAAETSSSSWSSKPMGDVAVTTPPNIQSVSHVKLTVTCESCGPDLVRSTCDRGVLVLRNMEDHQLALVQLHSERRLDVPRRADPPAHVEVGQQHHHHHGGALLGGGLQEQGAQRGEEVAAPAPPHGGHADGQEPWNTWTPSSAEGHSRATRGPLEGHHVGH</sequence>
<feature type="compositionally biased region" description="Polar residues" evidence="1">
    <location>
        <begin position="156"/>
        <end position="166"/>
    </location>
</feature>
<evidence type="ECO:0000313" key="3">
    <source>
        <dbReference type="Proteomes" id="UP000314294"/>
    </source>
</evidence>
<organism evidence="2 3">
    <name type="scientific">Liparis tanakae</name>
    <name type="common">Tanaka's snailfish</name>
    <dbReference type="NCBI Taxonomy" id="230148"/>
    <lineage>
        <taxon>Eukaryota</taxon>
        <taxon>Metazoa</taxon>
        <taxon>Chordata</taxon>
        <taxon>Craniata</taxon>
        <taxon>Vertebrata</taxon>
        <taxon>Euteleostomi</taxon>
        <taxon>Actinopterygii</taxon>
        <taxon>Neopterygii</taxon>
        <taxon>Teleostei</taxon>
        <taxon>Neoteleostei</taxon>
        <taxon>Acanthomorphata</taxon>
        <taxon>Eupercaria</taxon>
        <taxon>Perciformes</taxon>
        <taxon>Cottioidei</taxon>
        <taxon>Cottales</taxon>
        <taxon>Liparidae</taxon>
        <taxon>Liparis</taxon>
    </lineage>
</organism>
<dbReference type="EMBL" id="SRLO01003024">
    <property type="protein sequence ID" value="TNN31960.1"/>
    <property type="molecule type" value="Genomic_DNA"/>
</dbReference>
<dbReference type="AlphaFoldDB" id="A0A4Z2ETJ6"/>
<comment type="caution">
    <text evidence="2">The sequence shown here is derived from an EMBL/GenBank/DDBJ whole genome shotgun (WGS) entry which is preliminary data.</text>
</comment>
<name>A0A4Z2ETJ6_9TELE</name>
<gene>
    <name evidence="2" type="ORF">EYF80_057878</name>
</gene>